<reference evidence="1" key="1">
    <citation type="submission" date="2021-11" db="EMBL/GenBank/DDBJ databases">
        <authorList>
            <person name="Rong C."/>
            <person name="Yang Y."/>
            <person name="Li S."/>
            <person name="Zhou K."/>
            <person name="Xu Y."/>
            <person name="Zhang R."/>
            <person name="Zhang Y."/>
        </authorList>
    </citation>
    <scope>NUCLEOTIDE SEQUENCE</scope>
</reference>
<protein>
    <submittedName>
        <fullName evidence="1">Uncharacterized protein</fullName>
    </submittedName>
</protein>
<organism evidence="1 2">
    <name type="scientific">Synechococcus phage S-SZBM1</name>
    <dbReference type="NCBI Taxonomy" id="2926475"/>
    <lineage>
        <taxon>Viruses</taxon>
        <taxon>Duplodnaviria</taxon>
        <taxon>Heunggongvirae</taxon>
        <taxon>Uroviricota</taxon>
        <taxon>Caudoviricetes</taxon>
        <taxon>Pantevenvirales</taxon>
        <taxon>Kyanoviridae</taxon>
        <taxon>Shenzhenivirus</taxon>
        <taxon>Shenzhenivirus sszbm1</taxon>
    </lineage>
</organism>
<dbReference type="EMBL" id="OL473597">
    <property type="protein sequence ID" value="UNH61118.1"/>
    <property type="molecule type" value="Genomic_DNA"/>
</dbReference>
<sequence length="66" mass="7668">MSYSQRLQFLLDLYDEGSLPAEEQIELAQTLIDTGLNEQLTQYQRLCDYFIAEGLCYDVGYEYASE</sequence>
<name>A0AC61TSB9_9CAUD</name>
<evidence type="ECO:0000313" key="1">
    <source>
        <dbReference type="EMBL" id="UNH61118.1"/>
    </source>
</evidence>
<evidence type="ECO:0000313" key="2">
    <source>
        <dbReference type="Proteomes" id="UP000829362"/>
    </source>
</evidence>
<accession>A0AC61TSB9</accession>
<dbReference type="Proteomes" id="UP000829362">
    <property type="component" value="Segment"/>
</dbReference>
<proteinExistence type="predicted"/>
<keyword evidence="2" id="KW-1185">Reference proteome</keyword>
<gene>
    <name evidence="1" type="ORF">SSZBM1_1</name>
</gene>